<evidence type="ECO:0000256" key="4">
    <source>
        <dbReference type="ARBA" id="ARBA00022917"/>
    </source>
</evidence>
<keyword evidence="2" id="KW-0547">Nucleotide-binding</keyword>
<dbReference type="Proteomes" id="UP000236333">
    <property type="component" value="Unassembled WGS sequence"/>
</dbReference>
<dbReference type="InterPro" id="IPR006195">
    <property type="entry name" value="aa-tRNA-synth_II"/>
</dbReference>
<dbReference type="Gene3D" id="3.40.50.800">
    <property type="entry name" value="Anticodon-binding domain"/>
    <property type="match status" value="1"/>
</dbReference>
<sequence length="308" mass="33841">MELTGAARPRSRCGVNPSSASSYGTSKGCGGRSTTAAKAGEGRPTVELPPRAALADAPTAAAHVAPPSAAKVMQSMFMELKTSDESENLLRIRHSADLWKTSGHLDFYKENMYEQMKVEDETYQLRPMNCPFHISVYKDGYYSYRDLPLRLAELGTVYRFDVSYIDASATRQRPIMIHRAIFGSLERFFGILIENYMGAFPMWLAPVQVRLLTVNDTFADYAHGVAAQMRKAGIRVEVVGQASIGKLIRNAEKAKIPVICVVGAKEAEAGSLSVRAWAYTGVVRRNCDELASEERENQDLRAGGGCMA</sequence>
<keyword evidence="9" id="KW-1185">Reference proteome</keyword>
<dbReference type="InterPro" id="IPR036621">
    <property type="entry name" value="Anticodon-bd_dom_sf"/>
</dbReference>
<dbReference type="PANTHER" id="PTHR11451:SF44">
    <property type="entry name" value="THREONINE--TRNA LIGASE, CHLOROPLASTIC_MITOCHONDRIAL 2"/>
    <property type="match status" value="1"/>
</dbReference>
<dbReference type="Pfam" id="PF03129">
    <property type="entry name" value="HGTP_anticodon"/>
    <property type="match status" value="1"/>
</dbReference>
<dbReference type="GO" id="GO:0005524">
    <property type="term" value="F:ATP binding"/>
    <property type="evidence" value="ECO:0007669"/>
    <property type="project" value="UniProtKB-KW"/>
</dbReference>
<dbReference type="PANTHER" id="PTHR11451">
    <property type="entry name" value="THREONINE-TRNA LIGASE"/>
    <property type="match status" value="1"/>
</dbReference>
<name>A0A2J7ZWQ1_9CHLO</name>
<dbReference type="SUPFAM" id="SSF52954">
    <property type="entry name" value="Class II aaRS ABD-related"/>
    <property type="match status" value="1"/>
</dbReference>
<dbReference type="SUPFAM" id="SSF55681">
    <property type="entry name" value="Class II aaRS and biotin synthetases"/>
    <property type="match status" value="2"/>
</dbReference>
<keyword evidence="1 8" id="KW-0436">Ligase</keyword>
<gene>
    <name evidence="8" type="ORF">TSOC_009115</name>
</gene>
<dbReference type="GO" id="GO:0004829">
    <property type="term" value="F:threonine-tRNA ligase activity"/>
    <property type="evidence" value="ECO:0007669"/>
    <property type="project" value="TreeGrafter"/>
</dbReference>
<feature type="region of interest" description="Disordered" evidence="6">
    <location>
        <begin position="1"/>
        <end position="46"/>
    </location>
</feature>
<dbReference type="InterPro" id="IPR045864">
    <property type="entry name" value="aa-tRNA-synth_II/BPL/LPL"/>
</dbReference>
<dbReference type="OrthoDB" id="5423599at2759"/>
<dbReference type="Gene3D" id="3.30.930.10">
    <property type="entry name" value="Bira Bifunctional Protein, Domain 2"/>
    <property type="match status" value="2"/>
</dbReference>
<dbReference type="GO" id="GO:0009570">
    <property type="term" value="C:chloroplast stroma"/>
    <property type="evidence" value="ECO:0007669"/>
    <property type="project" value="TreeGrafter"/>
</dbReference>
<feature type="compositionally biased region" description="Polar residues" evidence="6">
    <location>
        <begin position="16"/>
        <end position="25"/>
    </location>
</feature>
<keyword evidence="3" id="KW-0067">ATP-binding</keyword>
<dbReference type="InterPro" id="IPR002314">
    <property type="entry name" value="aa-tRNA-synt_IIb"/>
</dbReference>
<dbReference type="InterPro" id="IPR047246">
    <property type="entry name" value="ThrRS_anticodon"/>
</dbReference>
<proteinExistence type="predicted"/>
<reference evidence="8 9" key="1">
    <citation type="journal article" date="2017" name="Mol. Biol. Evol.">
        <title>The 4-celled Tetrabaena socialis nuclear genome reveals the essential components for genetic control of cell number at the origin of multicellularity in the volvocine lineage.</title>
        <authorList>
            <person name="Featherston J."/>
            <person name="Arakaki Y."/>
            <person name="Hanschen E.R."/>
            <person name="Ferris P.J."/>
            <person name="Michod R.E."/>
            <person name="Olson B.J.S.C."/>
            <person name="Nozaki H."/>
            <person name="Durand P.M."/>
        </authorList>
    </citation>
    <scope>NUCLEOTIDE SEQUENCE [LARGE SCALE GENOMIC DNA]</scope>
    <source>
        <strain evidence="8 9">NIES-571</strain>
    </source>
</reference>
<dbReference type="EMBL" id="PGGS01000369">
    <property type="protein sequence ID" value="PNH04675.1"/>
    <property type="molecule type" value="Genomic_DNA"/>
</dbReference>
<protein>
    <submittedName>
        <fullName evidence="8">Threonine--tRNA ligase</fullName>
    </submittedName>
</protein>
<dbReference type="CDD" id="cd00860">
    <property type="entry name" value="ThrRS_anticodon"/>
    <property type="match status" value="1"/>
</dbReference>
<evidence type="ECO:0000259" key="7">
    <source>
        <dbReference type="PROSITE" id="PS50862"/>
    </source>
</evidence>
<evidence type="ECO:0000256" key="6">
    <source>
        <dbReference type="SAM" id="MobiDB-lite"/>
    </source>
</evidence>
<evidence type="ECO:0000256" key="1">
    <source>
        <dbReference type="ARBA" id="ARBA00022598"/>
    </source>
</evidence>
<keyword evidence="5" id="KW-0030">Aminoacyl-tRNA synthetase</keyword>
<dbReference type="Pfam" id="PF00587">
    <property type="entry name" value="tRNA-synt_2b"/>
    <property type="match status" value="1"/>
</dbReference>
<organism evidence="8 9">
    <name type="scientific">Tetrabaena socialis</name>
    <dbReference type="NCBI Taxonomy" id="47790"/>
    <lineage>
        <taxon>Eukaryota</taxon>
        <taxon>Viridiplantae</taxon>
        <taxon>Chlorophyta</taxon>
        <taxon>core chlorophytes</taxon>
        <taxon>Chlorophyceae</taxon>
        <taxon>CS clade</taxon>
        <taxon>Chlamydomonadales</taxon>
        <taxon>Tetrabaenaceae</taxon>
        <taxon>Tetrabaena</taxon>
    </lineage>
</organism>
<dbReference type="GO" id="GO:0006435">
    <property type="term" value="P:threonyl-tRNA aminoacylation"/>
    <property type="evidence" value="ECO:0007669"/>
    <property type="project" value="TreeGrafter"/>
</dbReference>
<feature type="domain" description="Aminoacyl-transfer RNA synthetases class-II family profile" evidence="7">
    <location>
        <begin position="77"/>
        <end position="186"/>
    </location>
</feature>
<dbReference type="AlphaFoldDB" id="A0A2J7ZWQ1"/>
<evidence type="ECO:0000313" key="9">
    <source>
        <dbReference type="Proteomes" id="UP000236333"/>
    </source>
</evidence>
<evidence type="ECO:0000256" key="3">
    <source>
        <dbReference type="ARBA" id="ARBA00022840"/>
    </source>
</evidence>
<evidence type="ECO:0000256" key="5">
    <source>
        <dbReference type="ARBA" id="ARBA00023146"/>
    </source>
</evidence>
<dbReference type="InterPro" id="IPR004154">
    <property type="entry name" value="Anticodon-bd"/>
</dbReference>
<evidence type="ECO:0000256" key="2">
    <source>
        <dbReference type="ARBA" id="ARBA00022741"/>
    </source>
</evidence>
<comment type="caution">
    <text evidence="8">The sequence shown here is derived from an EMBL/GenBank/DDBJ whole genome shotgun (WGS) entry which is preliminary data.</text>
</comment>
<accession>A0A2J7ZWQ1</accession>
<dbReference type="PROSITE" id="PS50862">
    <property type="entry name" value="AA_TRNA_LIGASE_II"/>
    <property type="match status" value="1"/>
</dbReference>
<keyword evidence="4" id="KW-0648">Protein biosynthesis</keyword>
<evidence type="ECO:0000313" key="8">
    <source>
        <dbReference type="EMBL" id="PNH04675.1"/>
    </source>
</evidence>